<proteinExistence type="predicted"/>
<dbReference type="Proteomes" id="UP000050795">
    <property type="component" value="Unassembled WGS sequence"/>
</dbReference>
<keyword evidence="3" id="KW-0805">Transcription regulation</keyword>
<name>A0AA85JZB0_TRIRE</name>
<dbReference type="Gene3D" id="1.20.5.1500">
    <property type="match status" value="1"/>
</dbReference>
<dbReference type="AlphaFoldDB" id="A0AA85JZB0"/>
<dbReference type="InterPro" id="IPR013907">
    <property type="entry name" value="Sds3"/>
</dbReference>
<dbReference type="GO" id="GO:0010468">
    <property type="term" value="P:regulation of gene expression"/>
    <property type="evidence" value="ECO:0007669"/>
    <property type="project" value="UniProtKB-ARBA"/>
</dbReference>
<feature type="compositionally biased region" description="Acidic residues" evidence="6">
    <location>
        <begin position="1"/>
        <end position="16"/>
    </location>
</feature>
<evidence type="ECO:0000256" key="3">
    <source>
        <dbReference type="ARBA" id="ARBA00023015"/>
    </source>
</evidence>
<evidence type="ECO:0000256" key="2">
    <source>
        <dbReference type="ARBA" id="ARBA00022491"/>
    </source>
</evidence>
<dbReference type="SMART" id="SM01401">
    <property type="entry name" value="Sds3"/>
    <property type="match status" value="1"/>
</dbReference>
<keyword evidence="7" id="KW-1185">Reference proteome</keyword>
<dbReference type="GO" id="GO:0005654">
    <property type="term" value="C:nucleoplasm"/>
    <property type="evidence" value="ECO:0007669"/>
    <property type="project" value="UniProtKB-ARBA"/>
</dbReference>
<accession>A0AA85JZB0</accession>
<feature type="region of interest" description="Disordered" evidence="6">
    <location>
        <begin position="1"/>
        <end position="26"/>
    </location>
</feature>
<keyword evidence="4" id="KW-0804">Transcription</keyword>
<reference evidence="7" key="1">
    <citation type="submission" date="2022-06" db="EMBL/GenBank/DDBJ databases">
        <authorList>
            <person name="Berger JAMES D."/>
            <person name="Berger JAMES D."/>
        </authorList>
    </citation>
    <scope>NUCLEOTIDE SEQUENCE [LARGE SCALE GENOMIC DNA]</scope>
</reference>
<comment type="subcellular location">
    <subcellularLocation>
        <location evidence="1">Nucleus</location>
    </subcellularLocation>
</comment>
<organism evidence="7 8">
    <name type="scientific">Trichobilharzia regenti</name>
    <name type="common">Nasal bird schistosome</name>
    <dbReference type="NCBI Taxonomy" id="157069"/>
    <lineage>
        <taxon>Eukaryota</taxon>
        <taxon>Metazoa</taxon>
        <taxon>Spiralia</taxon>
        <taxon>Lophotrochozoa</taxon>
        <taxon>Platyhelminthes</taxon>
        <taxon>Trematoda</taxon>
        <taxon>Digenea</taxon>
        <taxon>Strigeidida</taxon>
        <taxon>Schistosomatoidea</taxon>
        <taxon>Schistosomatidae</taxon>
        <taxon>Trichobilharzia</taxon>
    </lineage>
</organism>
<protein>
    <submittedName>
        <fullName evidence="8">Lzipper-MIP1 domain-containing protein</fullName>
    </submittedName>
</protein>
<keyword evidence="2" id="KW-0678">Repressor</keyword>
<dbReference type="WBParaSite" id="TREG1_67570.1">
    <property type="protein sequence ID" value="TREG1_67570.1"/>
    <property type="gene ID" value="TREG1_67570"/>
</dbReference>
<dbReference type="Pfam" id="PF08598">
    <property type="entry name" value="Sds3"/>
    <property type="match status" value="1"/>
</dbReference>
<evidence type="ECO:0000256" key="5">
    <source>
        <dbReference type="ARBA" id="ARBA00023242"/>
    </source>
</evidence>
<evidence type="ECO:0000313" key="7">
    <source>
        <dbReference type="Proteomes" id="UP000050795"/>
    </source>
</evidence>
<feature type="region of interest" description="Disordered" evidence="6">
    <location>
        <begin position="160"/>
        <end position="188"/>
    </location>
</feature>
<sequence>MADEDDDRSNEEDFQESDFRNEGVGEELTDVEVESLKRELQSEISELEWEFKQVKELLYNERLMQAENKLSQAKSGTAPEFLHVVSLVEETYKIRSQVAKYRMQFSVEIVNKEVDNELLVVECDAKERLLAAEEQIRVRLQESICKLQYERIARGYKTPKNVDKESSVSSDQSDIYLPSPNLEPRRKPVALSPTTPKLIYQIPEKDIRSDIEFILAAVKKHKLAFAISQFDEEHRASAARLH</sequence>
<evidence type="ECO:0000313" key="8">
    <source>
        <dbReference type="WBParaSite" id="TREG1_67570.1"/>
    </source>
</evidence>
<reference evidence="8" key="2">
    <citation type="submission" date="2023-11" db="UniProtKB">
        <authorList>
            <consortium name="WormBaseParasite"/>
        </authorList>
    </citation>
    <scope>IDENTIFICATION</scope>
</reference>
<evidence type="ECO:0000256" key="4">
    <source>
        <dbReference type="ARBA" id="ARBA00023163"/>
    </source>
</evidence>
<evidence type="ECO:0000256" key="1">
    <source>
        <dbReference type="ARBA" id="ARBA00004123"/>
    </source>
</evidence>
<keyword evidence="5" id="KW-0539">Nucleus</keyword>
<evidence type="ECO:0000256" key="6">
    <source>
        <dbReference type="SAM" id="MobiDB-lite"/>
    </source>
</evidence>